<comment type="caution">
    <text evidence="9">The sequence shown here is derived from an EMBL/GenBank/DDBJ whole genome shotgun (WGS) entry which is preliminary data.</text>
</comment>
<feature type="coiled-coil region" evidence="7">
    <location>
        <begin position="58"/>
        <end position="85"/>
    </location>
</feature>
<evidence type="ECO:0000256" key="2">
    <source>
        <dbReference type="ARBA" id="ARBA00022603"/>
    </source>
</evidence>
<evidence type="ECO:0000256" key="7">
    <source>
        <dbReference type="SAM" id="Coils"/>
    </source>
</evidence>
<comment type="catalytic activity">
    <reaction evidence="6">
        <text>a 2'-deoxyadenosine in DNA + S-adenosyl-L-methionine = an N(6)-methyl-2'-deoxyadenosine in DNA + S-adenosyl-L-homocysteine + H(+)</text>
        <dbReference type="Rhea" id="RHEA:15197"/>
        <dbReference type="Rhea" id="RHEA-COMP:12418"/>
        <dbReference type="Rhea" id="RHEA-COMP:12419"/>
        <dbReference type="ChEBI" id="CHEBI:15378"/>
        <dbReference type="ChEBI" id="CHEBI:57856"/>
        <dbReference type="ChEBI" id="CHEBI:59789"/>
        <dbReference type="ChEBI" id="CHEBI:90615"/>
        <dbReference type="ChEBI" id="CHEBI:90616"/>
        <dbReference type="EC" id="2.1.1.72"/>
    </reaction>
</comment>
<name>A0A9E4ZE69_9EURY</name>
<dbReference type="InterPro" id="IPR003356">
    <property type="entry name" value="DNA_methylase_A-5"/>
</dbReference>
<dbReference type="GO" id="GO:0009307">
    <property type="term" value="P:DNA restriction-modification system"/>
    <property type="evidence" value="ECO:0007669"/>
    <property type="project" value="UniProtKB-KW"/>
</dbReference>
<evidence type="ECO:0000313" key="9">
    <source>
        <dbReference type="EMBL" id="MCM1986466.1"/>
    </source>
</evidence>
<dbReference type="EMBL" id="JAGSOI010000016">
    <property type="protein sequence ID" value="MCM1986466.1"/>
    <property type="molecule type" value="Genomic_DNA"/>
</dbReference>
<evidence type="ECO:0000256" key="1">
    <source>
        <dbReference type="ARBA" id="ARBA00011900"/>
    </source>
</evidence>
<dbReference type="GO" id="GO:0008170">
    <property type="term" value="F:N-methyltransferase activity"/>
    <property type="evidence" value="ECO:0007669"/>
    <property type="project" value="InterPro"/>
</dbReference>
<dbReference type="GO" id="GO:0009007">
    <property type="term" value="F:site-specific DNA-methyltransferase (adenine-specific) activity"/>
    <property type="evidence" value="ECO:0007669"/>
    <property type="project" value="UniProtKB-EC"/>
</dbReference>
<dbReference type="Pfam" id="PF02384">
    <property type="entry name" value="N6_Mtase"/>
    <property type="match status" value="1"/>
</dbReference>
<keyword evidence="3" id="KW-0808">Transferase</keyword>
<evidence type="ECO:0000256" key="4">
    <source>
        <dbReference type="ARBA" id="ARBA00022691"/>
    </source>
</evidence>
<dbReference type="EC" id="2.1.1.72" evidence="1"/>
<reference evidence="9" key="2">
    <citation type="submission" date="2021-04" db="EMBL/GenBank/DDBJ databases">
        <authorList>
            <person name="Dong X."/>
        </authorList>
    </citation>
    <scope>NUCLEOTIDE SEQUENCE</scope>
    <source>
        <strain evidence="9">LLY</strain>
    </source>
</reference>
<dbReference type="GO" id="GO:0003677">
    <property type="term" value="F:DNA binding"/>
    <property type="evidence" value="ECO:0007669"/>
    <property type="project" value="InterPro"/>
</dbReference>
<evidence type="ECO:0000256" key="3">
    <source>
        <dbReference type="ARBA" id="ARBA00022679"/>
    </source>
</evidence>
<organism evidence="9 10">
    <name type="scientific">Methanococcoides seepicolus</name>
    <dbReference type="NCBI Taxonomy" id="2828780"/>
    <lineage>
        <taxon>Archaea</taxon>
        <taxon>Methanobacteriati</taxon>
        <taxon>Methanobacteriota</taxon>
        <taxon>Stenosarchaea group</taxon>
        <taxon>Methanomicrobia</taxon>
        <taxon>Methanosarcinales</taxon>
        <taxon>Methanosarcinaceae</taxon>
        <taxon>Methanococcoides</taxon>
    </lineage>
</organism>
<gene>
    <name evidence="9" type="ORF">KDK67_05555</name>
</gene>
<proteinExistence type="predicted"/>
<dbReference type="SUPFAM" id="SSF53335">
    <property type="entry name" value="S-adenosyl-L-methionine-dependent methyltransferases"/>
    <property type="match status" value="1"/>
</dbReference>
<keyword evidence="2 9" id="KW-0489">Methyltransferase</keyword>
<keyword evidence="10" id="KW-1185">Reference proteome</keyword>
<dbReference type="Gene3D" id="3.40.50.150">
    <property type="entry name" value="Vaccinia Virus protein VP39"/>
    <property type="match status" value="1"/>
</dbReference>
<protein>
    <recommendedName>
        <fullName evidence="1">site-specific DNA-methyltransferase (adenine-specific)</fullName>
        <ecNumber evidence="1">2.1.1.72</ecNumber>
    </recommendedName>
</protein>
<dbReference type="AlphaFoldDB" id="A0A9E4ZE69"/>
<evidence type="ECO:0000256" key="5">
    <source>
        <dbReference type="ARBA" id="ARBA00022747"/>
    </source>
</evidence>
<feature type="domain" description="DNA methylase adenine-specific" evidence="8">
    <location>
        <begin position="4"/>
        <end position="54"/>
    </location>
</feature>
<dbReference type="InterPro" id="IPR029063">
    <property type="entry name" value="SAM-dependent_MTases_sf"/>
</dbReference>
<dbReference type="GO" id="GO:0032259">
    <property type="term" value="P:methylation"/>
    <property type="evidence" value="ECO:0007669"/>
    <property type="project" value="UniProtKB-KW"/>
</dbReference>
<dbReference type="PANTHER" id="PTHR42933:SF3">
    <property type="entry name" value="TYPE I RESTRICTION ENZYME MJAVIII METHYLASE SUBUNIT"/>
    <property type="match status" value="1"/>
</dbReference>
<keyword evidence="4" id="KW-0949">S-adenosyl-L-methionine</keyword>
<dbReference type="InterPro" id="IPR051537">
    <property type="entry name" value="DNA_Adenine_Mtase"/>
</dbReference>
<sequence length="88" mass="10494">MYVLREEDIQRIVDAYEKYEDIDKFAHDASLDEIKENEYNLNIPRYVDTFEEEEPVDMDAVKENIANIKQELAEVEAKMELFLEEFGL</sequence>
<accession>A0A9E4ZE69</accession>
<evidence type="ECO:0000313" key="10">
    <source>
        <dbReference type="Proteomes" id="UP001056766"/>
    </source>
</evidence>
<dbReference type="PANTHER" id="PTHR42933">
    <property type="entry name" value="SLR6095 PROTEIN"/>
    <property type="match status" value="1"/>
</dbReference>
<evidence type="ECO:0000256" key="6">
    <source>
        <dbReference type="ARBA" id="ARBA00047942"/>
    </source>
</evidence>
<dbReference type="Proteomes" id="UP001056766">
    <property type="component" value="Unassembled WGS sequence"/>
</dbReference>
<dbReference type="RefSeq" id="WP_250867853.1">
    <property type="nucleotide sequence ID" value="NZ_JAGSOI010000016.1"/>
</dbReference>
<evidence type="ECO:0000259" key="8">
    <source>
        <dbReference type="Pfam" id="PF02384"/>
    </source>
</evidence>
<keyword evidence="7" id="KW-0175">Coiled coil</keyword>
<keyword evidence="5" id="KW-0680">Restriction system</keyword>
<reference evidence="9" key="1">
    <citation type="journal article" date="2021" name="mSystems">
        <title>Bacteria and Archaea Synergistically Convert Glycine Betaine to Biogenic Methane in the Formosa Cold Seep of the South China Sea.</title>
        <authorList>
            <person name="Li L."/>
            <person name="Zhang W."/>
            <person name="Zhang S."/>
            <person name="Song L."/>
            <person name="Sun Q."/>
            <person name="Zhang H."/>
            <person name="Xiang H."/>
            <person name="Dong X."/>
        </authorList>
    </citation>
    <scope>NUCLEOTIDE SEQUENCE</scope>
    <source>
        <strain evidence="9">LLY</strain>
    </source>
</reference>